<dbReference type="NCBIfam" id="TIGR01356">
    <property type="entry name" value="aroA"/>
    <property type="match status" value="1"/>
</dbReference>
<comment type="caution">
    <text evidence="9">Lacks conserved residue(s) required for the propagation of feature annotation.</text>
</comment>
<dbReference type="PROSITE" id="PS00885">
    <property type="entry name" value="EPSP_SYNTHASE_2"/>
    <property type="match status" value="1"/>
</dbReference>
<evidence type="ECO:0000259" key="10">
    <source>
        <dbReference type="Pfam" id="PF00275"/>
    </source>
</evidence>
<feature type="binding site" evidence="9">
    <location>
        <position position="401"/>
    </location>
    <ligand>
        <name>phosphoenolpyruvate</name>
        <dbReference type="ChEBI" id="CHEBI:58702"/>
    </ligand>
</feature>
<feature type="binding site" evidence="9">
    <location>
        <position position="182"/>
    </location>
    <ligand>
        <name>3-phosphoshikimate</name>
        <dbReference type="ChEBI" id="CHEBI:145989"/>
    </ligand>
</feature>
<dbReference type="EC" id="2.5.1.19" evidence="9"/>
<evidence type="ECO:0000256" key="5">
    <source>
        <dbReference type="ARBA" id="ARBA00022605"/>
    </source>
</evidence>
<feature type="binding site" evidence="9">
    <location>
        <position position="328"/>
    </location>
    <ligand>
        <name>3-phosphoshikimate</name>
        <dbReference type="ChEBI" id="CHEBI:145989"/>
    </ligand>
</feature>
<keyword evidence="7 9" id="KW-0057">Aromatic amino acid biosynthesis</keyword>
<dbReference type="InterPro" id="IPR001986">
    <property type="entry name" value="Enolpyruvate_Tfrase_dom"/>
</dbReference>
<dbReference type="EMBL" id="CACTJB010000002">
    <property type="protein sequence ID" value="CAA3708012.1"/>
    <property type="molecule type" value="Genomic_DNA"/>
</dbReference>
<evidence type="ECO:0000256" key="1">
    <source>
        <dbReference type="ARBA" id="ARBA00002174"/>
    </source>
</evidence>
<feature type="binding site" evidence="9">
    <location>
        <position position="40"/>
    </location>
    <ligand>
        <name>3-phosphoshikimate</name>
        <dbReference type="ChEBI" id="CHEBI:145989"/>
    </ligand>
</feature>
<dbReference type="InterPro" id="IPR006264">
    <property type="entry name" value="EPSP_synthase"/>
</dbReference>
<protein>
    <recommendedName>
        <fullName evidence="9">3-phosphoshikimate 1-carboxyvinyltransferase</fullName>
        <ecNumber evidence="9">2.5.1.19</ecNumber>
    </recommendedName>
    <alternativeName>
        <fullName evidence="9">5-enolpyruvylshikimate-3-phosphate synthase</fullName>
        <shortName evidence="9">EPSP synthase</shortName>
        <shortName evidence="9">EPSPS</shortName>
    </alternativeName>
</protein>
<dbReference type="Proteomes" id="UP000560980">
    <property type="component" value="Unassembled WGS sequence"/>
</dbReference>
<evidence type="ECO:0000256" key="2">
    <source>
        <dbReference type="ARBA" id="ARBA00004811"/>
    </source>
</evidence>
<dbReference type="AlphaFoldDB" id="A0A6S6RSF1"/>
<comment type="similarity">
    <text evidence="3 9">Belongs to the EPSP synthase family.</text>
</comment>
<evidence type="ECO:0000256" key="3">
    <source>
        <dbReference type="ARBA" id="ARBA00009948"/>
    </source>
</evidence>
<evidence type="ECO:0000313" key="12">
    <source>
        <dbReference type="Proteomes" id="UP000560980"/>
    </source>
</evidence>
<feature type="binding site" evidence="9">
    <location>
        <position position="36"/>
    </location>
    <ligand>
        <name>3-phosphoshikimate</name>
        <dbReference type="ChEBI" id="CHEBI:145989"/>
    </ligand>
</feature>
<dbReference type="PANTHER" id="PTHR21090:SF5">
    <property type="entry name" value="PENTAFUNCTIONAL AROM POLYPEPTIDE"/>
    <property type="match status" value="1"/>
</dbReference>
<feature type="binding site" evidence="9">
    <location>
        <position position="35"/>
    </location>
    <ligand>
        <name>phosphoenolpyruvate</name>
        <dbReference type="ChEBI" id="CHEBI:58702"/>
    </ligand>
</feature>
<feature type="binding site" evidence="9">
    <location>
        <position position="182"/>
    </location>
    <ligand>
        <name>phosphoenolpyruvate</name>
        <dbReference type="ChEBI" id="CHEBI:58702"/>
    </ligand>
</feature>
<evidence type="ECO:0000256" key="4">
    <source>
        <dbReference type="ARBA" id="ARBA00022490"/>
    </source>
</evidence>
<feature type="binding site" evidence="9">
    <location>
        <position position="35"/>
    </location>
    <ligand>
        <name>3-phosphoshikimate</name>
        <dbReference type="ChEBI" id="CHEBI:145989"/>
    </ligand>
</feature>
<evidence type="ECO:0000256" key="8">
    <source>
        <dbReference type="ARBA" id="ARBA00044633"/>
    </source>
</evidence>
<evidence type="ECO:0000256" key="6">
    <source>
        <dbReference type="ARBA" id="ARBA00022679"/>
    </source>
</evidence>
<dbReference type="UniPathway" id="UPA00053">
    <property type="reaction ID" value="UER00089"/>
</dbReference>
<feature type="binding site" evidence="9">
    <location>
        <position position="355"/>
    </location>
    <ligand>
        <name>3-phosphoshikimate</name>
        <dbReference type="ChEBI" id="CHEBI:145989"/>
    </ligand>
</feature>
<dbReference type="InterPro" id="IPR023193">
    <property type="entry name" value="EPSP_synthase_CS"/>
</dbReference>
<feature type="binding site" evidence="9">
    <location>
        <position position="180"/>
    </location>
    <ligand>
        <name>3-phosphoshikimate</name>
        <dbReference type="ChEBI" id="CHEBI:145989"/>
    </ligand>
</feature>
<dbReference type="PROSITE" id="PS00104">
    <property type="entry name" value="EPSP_SYNTHASE_1"/>
    <property type="match status" value="1"/>
</dbReference>
<dbReference type="GO" id="GO:0003866">
    <property type="term" value="F:3-phosphoshikimate 1-carboxyvinyltransferase activity"/>
    <property type="evidence" value="ECO:0007669"/>
    <property type="project" value="UniProtKB-UniRule"/>
</dbReference>
<proteinExistence type="inferred from homology"/>
<evidence type="ECO:0000256" key="9">
    <source>
        <dbReference type="HAMAP-Rule" id="MF_00210"/>
    </source>
</evidence>
<dbReference type="RefSeq" id="WP_183042985.1">
    <property type="nucleotide sequence ID" value="NZ_CACTJB010000002.1"/>
</dbReference>
<feature type="active site" description="Proton acceptor" evidence="9">
    <location>
        <position position="328"/>
    </location>
</feature>
<dbReference type="PIRSF" id="PIRSF000505">
    <property type="entry name" value="EPSPS"/>
    <property type="match status" value="1"/>
</dbReference>
<feature type="domain" description="Enolpyruvate transferase" evidence="10">
    <location>
        <begin position="21"/>
        <end position="433"/>
    </location>
</feature>
<dbReference type="InterPro" id="IPR013792">
    <property type="entry name" value="RNA3'P_cycl/enolpyr_Trfase_a/b"/>
</dbReference>
<evidence type="ECO:0000313" key="11">
    <source>
        <dbReference type="EMBL" id="CAA3708012.1"/>
    </source>
</evidence>
<dbReference type="InterPro" id="IPR036968">
    <property type="entry name" value="Enolpyruvate_Tfrase_sf"/>
</dbReference>
<reference evidence="11 12" key="1">
    <citation type="submission" date="2019-12" db="EMBL/GenBank/DDBJ databases">
        <authorList>
            <person name="Santos-Garcia D."/>
            <person name="Santos-Garcia D."/>
            <person name="Santos-Garcia D."/>
        </authorList>
    </citation>
    <scope>NUCLEOTIDE SEQUENCE [LARGE SCALE GENOMIC DNA]</scope>
    <source>
        <strain evidence="11">SiSi</strain>
    </source>
</reference>
<feature type="binding site" evidence="9">
    <location>
        <position position="359"/>
    </location>
    <ligand>
        <name>phosphoenolpyruvate</name>
        <dbReference type="ChEBI" id="CHEBI:58702"/>
    </ligand>
</feature>
<keyword evidence="6 9" id="KW-0808">Transferase</keyword>
<comment type="subunit">
    <text evidence="9">Monomer.</text>
</comment>
<comment type="function">
    <text evidence="1 9">Catalyzes the transfer of the enolpyruvyl moiety of phosphoenolpyruvate (PEP) to the 5-hydroxyl of shikimate-3-phosphate (S3P) to produce enolpyruvyl shikimate-3-phosphate and inorganic phosphate.</text>
</comment>
<sequence length="448" mass="49125">MKNKHNINKNLNNVKYIVTRASKPIKGNIIVPGDKSISHRAIMFGSLSNGVTNIKGFLEGYDSLATLQAFREMGVSIYGPKNNKLCISGVGIYGLKNPNKQLYLGNSGTSMRLLTGLLAGQKFDTTLTGDKSLNNRPMKRIANPLKLMGAKIKTDKKGLPPLQIIGKRLKGIKYIMPIASAQVKSCLLLSGIYAKGETKIIEKGLTRDHTERMLKNFGYKLRKKDKTITLVGGSNLQASKIKIPSDISSAAFFLVAASIVPKSELLLEKVGINPTRIGVINILRRMGADIKLLNKKNWSNEPVADIKIKFANLKGIDIPIDQVPLAIDELPILLVAAANAEGITRLRGAEELRVKESDRISVMARGFKTIGVQNKVYEDGIDIIGAKKYKGGYIKSYGDHRVSMSFAIAALRSTDDIIIDDCINVSTSFPNFKTLLNNLGIKIKEVKY</sequence>
<gene>
    <name evidence="9 11" type="primary">aroA</name>
    <name evidence="11" type="ORF">SISI_0209</name>
</gene>
<dbReference type="GO" id="GO:0009423">
    <property type="term" value="P:chorismate biosynthetic process"/>
    <property type="evidence" value="ECO:0007669"/>
    <property type="project" value="UniProtKB-UniRule"/>
</dbReference>
<keyword evidence="4 9" id="KW-0963">Cytoplasm</keyword>
<evidence type="ECO:0000256" key="7">
    <source>
        <dbReference type="ARBA" id="ARBA00023141"/>
    </source>
</evidence>
<dbReference type="SUPFAM" id="SSF55205">
    <property type="entry name" value="EPT/RTPC-like"/>
    <property type="match status" value="1"/>
</dbReference>
<dbReference type="Pfam" id="PF00275">
    <property type="entry name" value="EPSP_synthase"/>
    <property type="match status" value="1"/>
</dbReference>
<dbReference type="Gene3D" id="3.65.10.10">
    <property type="entry name" value="Enolpyruvate transferase domain"/>
    <property type="match status" value="2"/>
</dbReference>
<dbReference type="HAMAP" id="MF_00210">
    <property type="entry name" value="EPSP_synth"/>
    <property type="match status" value="1"/>
</dbReference>
<feature type="binding site" evidence="9">
    <location>
        <position position="136"/>
    </location>
    <ligand>
        <name>phosphoenolpyruvate</name>
        <dbReference type="ChEBI" id="CHEBI:58702"/>
    </ligand>
</feature>
<comment type="subcellular location">
    <subcellularLocation>
        <location evidence="9">Cytoplasm</location>
    </subcellularLocation>
</comment>
<comment type="pathway">
    <text evidence="2 9">Metabolic intermediate biosynthesis; chorismate biosynthesis; chorismate from D-erythrose 4-phosphate and phosphoenolpyruvate: step 6/7.</text>
</comment>
<comment type="caution">
    <text evidence="11">The sequence shown here is derived from an EMBL/GenBank/DDBJ whole genome shotgun (WGS) entry which is preliminary data.</text>
</comment>
<dbReference type="CDD" id="cd01556">
    <property type="entry name" value="EPSP_synthase"/>
    <property type="match status" value="1"/>
</dbReference>
<name>A0A6S6RSF1_9GAMM</name>
<dbReference type="FunFam" id="3.65.10.10:FF:000006">
    <property type="entry name" value="3-phosphoshikimate 1-carboxyvinyltransferase"/>
    <property type="match status" value="1"/>
</dbReference>
<keyword evidence="5 9" id="KW-0028">Amino-acid biosynthesis</keyword>
<comment type="catalytic activity">
    <reaction evidence="8">
        <text>3-phosphoshikimate + phosphoenolpyruvate = 5-O-(1-carboxyvinyl)-3-phosphoshikimate + phosphate</text>
        <dbReference type="Rhea" id="RHEA:21256"/>
        <dbReference type="ChEBI" id="CHEBI:43474"/>
        <dbReference type="ChEBI" id="CHEBI:57701"/>
        <dbReference type="ChEBI" id="CHEBI:58702"/>
        <dbReference type="ChEBI" id="CHEBI:145989"/>
        <dbReference type="EC" id="2.5.1.19"/>
    </reaction>
    <physiologicalReaction direction="left-to-right" evidence="8">
        <dbReference type="Rhea" id="RHEA:21257"/>
    </physiologicalReaction>
</comment>
<dbReference type="GO" id="GO:0008652">
    <property type="term" value="P:amino acid biosynthetic process"/>
    <property type="evidence" value="ECO:0007669"/>
    <property type="project" value="UniProtKB-KW"/>
</dbReference>
<organism evidence="11 12">
    <name type="scientific">Candidatus Portiera aleyrodidarum</name>
    <name type="common">primary endosymbiont of Bemisia tabaci</name>
    <dbReference type="NCBI Taxonomy" id="91844"/>
    <lineage>
        <taxon>Bacteria</taxon>
        <taxon>Pseudomonadati</taxon>
        <taxon>Pseudomonadota</taxon>
        <taxon>Gammaproteobacteria</taxon>
        <taxon>Candidatus Johnevansiales</taxon>
        <taxon>Candidatus Johnevansiaceae</taxon>
        <taxon>Candidatus Portiera</taxon>
    </lineage>
</organism>
<dbReference type="GO" id="GO:0009073">
    <property type="term" value="P:aromatic amino acid family biosynthetic process"/>
    <property type="evidence" value="ECO:0007669"/>
    <property type="project" value="UniProtKB-KW"/>
</dbReference>
<dbReference type="FunFam" id="3.65.10.10:FF:000005">
    <property type="entry name" value="3-phosphoshikimate 1-carboxyvinyltransferase"/>
    <property type="match status" value="1"/>
</dbReference>
<accession>A0A6S6RSF1</accession>
<feature type="binding site" evidence="9">
    <location>
        <position position="108"/>
    </location>
    <ligand>
        <name>phosphoenolpyruvate</name>
        <dbReference type="ChEBI" id="CHEBI:58702"/>
    </ligand>
</feature>
<dbReference type="GO" id="GO:0005737">
    <property type="term" value="C:cytoplasm"/>
    <property type="evidence" value="ECO:0007669"/>
    <property type="project" value="UniProtKB-SubCell"/>
</dbReference>
<dbReference type="PANTHER" id="PTHR21090">
    <property type="entry name" value="AROM/DEHYDROQUINATE SYNTHASE"/>
    <property type="match status" value="1"/>
</dbReference>